<dbReference type="EMBL" id="KZ826373">
    <property type="protein sequence ID" value="PYI04045.1"/>
    <property type="molecule type" value="Genomic_DNA"/>
</dbReference>
<name>A0A319E7D5_ASPSB</name>
<evidence type="ECO:0008006" key="4">
    <source>
        <dbReference type="Google" id="ProtNLM"/>
    </source>
</evidence>
<dbReference type="VEuPathDB" id="FungiDB:BO78DRAFT_399244"/>
<feature type="signal peptide" evidence="1">
    <location>
        <begin position="1"/>
        <end position="18"/>
    </location>
</feature>
<gene>
    <name evidence="2" type="ORF">BO78DRAFT_399244</name>
</gene>
<reference evidence="2 3" key="1">
    <citation type="submission" date="2018-02" db="EMBL/GenBank/DDBJ databases">
        <title>The genomes of Aspergillus section Nigri reveals drivers in fungal speciation.</title>
        <authorList>
            <consortium name="DOE Joint Genome Institute"/>
            <person name="Vesth T.C."/>
            <person name="Nybo J."/>
            <person name="Theobald S."/>
            <person name="Brandl J."/>
            <person name="Frisvad J.C."/>
            <person name="Nielsen K.F."/>
            <person name="Lyhne E.K."/>
            <person name="Kogle M.E."/>
            <person name="Kuo A."/>
            <person name="Riley R."/>
            <person name="Clum A."/>
            <person name="Nolan M."/>
            <person name="Lipzen A."/>
            <person name="Salamov A."/>
            <person name="Henrissat B."/>
            <person name="Wiebenga A."/>
            <person name="De vries R.P."/>
            <person name="Grigoriev I.V."/>
            <person name="Mortensen U.H."/>
            <person name="Andersen M.R."/>
            <person name="Baker S.E."/>
        </authorList>
    </citation>
    <scope>NUCLEOTIDE SEQUENCE [LARGE SCALE GENOMIC DNA]</scope>
    <source>
        <strain evidence="2 3">CBS 121057</strain>
    </source>
</reference>
<protein>
    <recommendedName>
        <fullName evidence="4">Secreted protein</fullName>
    </recommendedName>
</protein>
<proteinExistence type="predicted"/>
<keyword evidence="1" id="KW-0732">Signal</keyword>
<dbReference type="Proteomes" id="UP000248423">
    <property type="component" value="Unassembled WGS sequence"/>
</dbReference>
<accession>A0A319E7D5</accession>
<keyword evidence="3" id="KW-1185">Reference proteome</keyword>
<evidence type="ECO:0000313" key="3">
    <source>
        <dbReference type="Proteomes" id="UP000248423"/>
    </source>
</evidence>
<dbReference type="AlphaFoldDB" id="A0A319E7D5"/>
<feature type="chain" id="PRO_5016322533" description="Secreted protein" evidence="1">
    <location>
        <begin position="19"/>
        <end position="80"/>
    </location>
</feature>
<sequence length="80" mass="9045">MLLSPPLFILVLCNDASASRISRSHAVFLPYPESNSMIARLPEWRVTTVKDAACMCSTYTLRQYHLPWDLASASRCVRTN</sequence>
<evidence type="ECO:0000256" key="1">
    <source>
        <dbReference type="SAM" id="SignalP"/>
    </source>
</evidence>
<evidence type="ECO:0000313" key="2">
    <source>
        <dbReference type="EMBL" id="PYI04045.1"/>
    </source>
</evidence>
<organism evidence="2 3">
    <name type="scientific">Aspergillus sclerotiicarbonarius (strain CBS 121057 / IBT 28362)</name>
    <dbReference type="NCBI Taxonomy" id="1448318"/>
    <lineage>
        <taxon>Eukaryota</taxon>
        <taxon>Fungi</taxon>
        <taxon>Dikarya</taxon>
        <taxon>Ascomycota</taxon>
        <taxon>Pezizomycotina</taxon>
        <taxon>Eurotiomycetes</taxon>
        <taxon>Eurotiomycetidae</taxon>
        <taxon>Eurotiales</taxon>
        <taxon>Aspergillaceae</taxon>
        <taxon>Aspergillus</taxon>
        <taxon>Aspergillus subgen. Circumdati</taxon>
    </lineage>
</organism>